<keyword evidence="2 6" id="KW-0645">Protease</keyword>
<dbReference type="GO" id="GO:0006508">
    <property type="term" value="P:proteolysis"/>
    <property type="evidence" value="ECO:0007669"/>
    <property type="project" value="UniProtKB-KW"/>
</dbReference>
<dbReference type="InterPro" id="IPR003610">
    <property type="entry name" value="CBM5/12"/>
</dbReference>
<comment type="similarity">
    <text evidence="1 6">Belongs to the peptidase S8 family.</text>
</comment>
<keyword evidence="4 6" id="KW-0378">Hydrolase</keyword>
<evidence type="ECO:0000256" key="5">
    <source>
        <dbReference type="ARBA" id="ARBA00022825"/>
    </source>
</evidence>
<dbReference type="Proteomes" id="UP000094936">
    <property type="component" value="Unassembled WGS sequence"/>
</dbReference>
<dbReference type="GO" id="GO:0005975">
    <property type="term" value="P:carbohydrate metabolic process"/>
    <property type="evidence" value="ECO:0007669"/>
    <property type="project" value="InterPro"/>
</dbReference>
<dbReference type="PANTHER" id="PTHR43806">
    <property type="entry name" value="PEPTIDASE S8"/>
    <property type="match status" value="1"/>
</dbReference>
<dbReference type="InterPro" id="IPR022398">
    <property type="entry name" value="Peptidase_S8_His-AS"/>
</dbReference>
<feature type="domain" description="PKD" evidence="8">
    <location>
        <begin position="410"/>
        <end position="489"/>
    </location>
</feature>
<dbReference type="Pfam" id="PF02839">
    <property type="entry name" value="CBM_5_12"/>
    <property type="match status" value="2"/>
</dbReference>
<feature type="active site" description="Charge relay system" evidence="6">
    <location>
        <position position="343"/>
    </location>
</feature>
<evidence type="ECO:0000313" key="10">
    <source>
        <dbReference type="Proteomes" id="UP000094936"/>
    </source>
</evidence>
<comment type="caution">
    <text evidence="9">The sequence shown here is derived from an EMBL/GenBank/DDBJ whole genome shotgun (WGS) entry which is preliminary data.</text>
</comment>
<dbReference type="Gene3D" id="2.10.10.20">
    <property type="entry name" value="Carbohydrate-binding module superfamily 5/12"/>
    <property type="match status" value="2"/>
</dbReference>
<dbReference type="PROSITE" id="PS50093">
    <property type="entry name" value="PKD"/>
    <property type="match status" value="2"/>
</dbReference>
<keyword evidence="5 6" id="KW-0720">Serine protease</keyword>
<dbReference type="InterPro" id="IPR036573">
    <property type="entry name" value="CBM_sf_5/12"/>
</dbReference>
<protein>
    <submittedName>
        <fullName evidence="9">Alkaline serine protease</fullName>
    </submittedName>
</protein>
<dbReference type="AlphaFoldDB" id="A0A1C3EPH3"/>
<dbReference type="InterPro" id="IPR022409">
    <property type="entry name" value="PKD/Chitinase_dom"/>
</dbReference>
<feature type="domain" description="PKD" evidence="8">
    <location>
        <begin position="548"/>
        <end position="629"/>
    </location>
</feature>
<dbReference type="RefSeq" id="WP_068899997.1">
    <property type="nucleotide sequence ID" value="NZ_JBHUIF010000013.1"/>
</dbReference>
<keyword evidence="7" id="KW-0732">Signal</keyword>
<feature type="signal peptide" evidence="7">
    <location>
        <begin position="1"/>
        <end position="26"/>
    </location>
</feature>
<dbReference type="SMART" id="SM00089">
    <property type="entry name" value="PKD"/>
    <property type="match status" value="2"/>
</dbReference>
<dbReference type="PRINTS" id="PR00723">
    <property type="entry name" value="SUBTILISIN"/>
</dbReference>
<dbReference type="SMART" id="SM00495">
    <property type="entry name" value="ChtBD3"/>
    <property type="match status" value="2"/>
</dbReference>
<feature type="active site" description="Charge relay system" evidence="6">
    <location>
        <position position="150"/>
    </location>
</feature>
<dbReference type="GO" id="GO:0030246">
    <property type="term" value="F:carbohydrate binding"/>
    <property type="evidence" value="ECO:0007669"/>
    <property type="project" value="InterPro"/>
</dbReference>
<evidence type="ECO:0000259" key="8">
    <source>
        <dbReference type="PROSITE" id="PS50093"/>
    </source>
</evidence>
<dbReference type="InterPro" id="IPR035986">
    <property type="entry name" value="PKD_dom_sf"/>
</dbReference>
<dbReference type="InterPro" id="IPR015500">
    <property type="entry name" value="Peptidase_S8_subtilisin-rel"/>
</dbReference>
<dbReference type="Pfam" id="PF18911">
    <property type="entry name" value="PKD_4"/>
    <property type="match status" value="2"/>
</dbReference>
<sequence>MKTSMIKPAAYAGAFALSLLASSIQAETQQSPGTEPQRFIVQLNDTHFSALTAQNVSPEALELAKIELLNQTALTVDAEVIRSLPSVNAMALMLDADQKAALDANPNVAFVEVDPKRYLMAESEPYGIGMVQADQVSDSMSGNRKVCIMDTGYERGHEDLPNTGITGDDGYGSNDTGNWFQDGNGHGTHVAGTIAGLGGNNRGVVGVNPSGLLGLHIVKVFDDSGSWAYGSDLVAAVNQCVNAGSNVISMSLGGGGSSNAERQAFANAKSRGVLSIAAAGNDGNSTKSYPASYNDVVSVAAVDSSGNKASFSQYNDQVEIAAPGVGVNSTYINGGYRALSGTSMATPHVSGVAALIWSYYPSCSADKVRQAMNETAQDRGAAGRDNQFGYGIVKAKDALTKLGLLCEGDIDQKPVAKFTATVNGKSVSFVNESTDDKGITAFMWKFGDGNTSTQETPRHTYASDGKYTIELTVTDTKGQKGSTSNVVNIGGPVDPTCAAPWSAATSYKVDDEVSYKGYKYKATWWSTGAQPDVYTNVWKKLSVCNGSGGSAPIADFGVTASDLTVTLTDKSTDDKGVVSYDWSFGDGGVSVQKNPVYTYQKSGTYTIRLSVKDAEGKTGVKTKSVTVTVGGNTGGCNGVSAWQSGAIYLTGDTVSYNGSKFSARWWTQGEEPGTTGQWGVWKSEGSCQ</sequence>
<evidence type="ECO:0000256" key="1">
    <source>
        <dbReference type="ARBA" id="ARBA00011073"/>
    </source>
</evidence>
<proteinExistence type="inferred from homology"/>
<evidence type="ECO:0000256" key="7">
    <source>
        <dbReference type="SAM" id="SignalP"/>
    </source>
</evidence>
<keyword evidence="3" id="KW-0479">Metal-binding</keyword>
<dbReference type="Gene3D" id="3.30.70.80">
    <property type="entry name" value="Peptidase S8 propeptide/proteinase inhibitor I9"/>
    <property type="match status" value="1"/>
</dbReference>
<dbReference type="CDD" id="cd00146">
    <property type="entry name" value="PKD"/>
    <property type="match status" value="2"/>
</dbReference>
<dbReference type="GO" id="GO:0005615">
    <property type="term" value="C:extracellular space"/>
    <property type="evidence" value="ECO:0007669"/>
    <property type="project" value="TreeGrafter"/>
</dbReference>
<dbReference type="InterPro" id="IPR050131">
    <property type="entry name" value="Peptidase_S8_subtilisin-like"/>
</dbReference>
<dbReference type="InterPro" id="IPR000209">
    <property type="entry name" value="Peptidase_S8/S53_dom"/>
</dbReference>
<dbReference type="PROSITE" id="PS00137">
    <property type="entry name" value="SUBTILASE_HIS"/>
    <property type="match status" value="1"/>
</dbReference>
<feature type="active site" description="Charge relay system" evidence="6">
    <location>
        <position position="186"/>
    </location>
</feature>
<dbReference type="InterPro" id="IPR034202">
    <property type="entry name" value="Subtilisin_Carlsberg-like"/>
</dbReference>
<gene>
    <name evidence="9" type="ORF">A8L45_05340</name>
</gene>
<dbReference type="GO" id="GO:0004553">
    <property type="term" value="F:hydrolase activity, hydrolyzing O-glycosyl compounds"/>
    <property type="evidence" value="ECO:0007669"/>
    <property type="project" value="InterPro"/>
</dbReference>
<dbReference type="CDD" id="cd12215">
    <property type="entry name" value="ChiC_BD"/>
    <property type="match status" value="2"/>
</dbReference>
<dbReference type="Pfam" id="PF00082">
    <property type="entry name" value="Peptidase_S8"/>
    <property type="match status" value="1"/>
</dbReference>
<dbReference type="Gene3D" id="2.60.40.10">
    <property type="entry name" value="Immunoglobulins"/>
    <property type="match status" value="2"/>
</dbReference>
<dbReference type="InterPro" id="IPR023828">
    <property type="entry name" value="Peptidase_S8_Ser-AS"/>
</dbReference>
<keyword evidence="10" id="KW-1185">Reference proteome</keyword>
<dbReference type="PROSITE" id="PS51892">
    <property type="entry name" value="SUBTILASE"/>
    <property type="match status" value="1"/>
</dbReference>
<dbReference type="STRING" id="1080227.A8L45_05340"/>
<organism evidence="9 10">
    <name type="scientific">Veronia pacifica</name>
    <dbReference type="NCBI Taxonomy" id="1080227"/>
    <lineage>
        <taxon>Bacteria</taxon>
        <taxon>Pseudomonadati</taxon>
        <taxon>Pseudomonadota</taxon>
        <taxon>Gammaproteobacteria</taxon>
        <taxon>Vibrionales</taxon>
        <taxon>Vibrionaceae</taxon>
        <taxon>Veronia</taxon>
    </lineage>
</organism>
<evidence type="ECO:0000256" key="2">
    <source>
        <dbReference type="ARBA" id="ARBA00022670"/>
    </source>
</evidence>
<dbReference type="CDD" id="cd07477">
    <property type="entry name" value="Peptidases_S8_Subtilisin_subset"/>
    <property type="match status" value="1"/>
</dbReference>
<evidence type="ECO:0000256" key="4">
    <source>
        <dbReference type="ARBA" id="ARBA00022801"/>
    </source>
</evidence>
<dbReference type="SUPFAM" id="SSF52743">
    <property type="entry name" value="Subtilisin-like"/>
    <property type="match status" value="1"/>
</dbReference>
<dbReference type="InterPro" id="IPR036852">
    <property type="entry name" value="Peptidase_S8/S53_dom_sf"/>
</dbReference>
<name>A0A1C3EPH3_9GAMM</name>
<evidence type="ECO:0000313" key="9">
    <source>
        <dbReference type="EMBL" id="ODA35102.1"/>
    </source>
</evidence>
<dbReference type="InterPro" id="IPR000601">
    <property type="entry name" value="PKD_dom"/>
</dbReference>
<dbReference type="GO" id="GO:0046872">
    <property type="term" value="F:metal ion binding"/>
    <property type="evidence" value="ECO:0007669"/>
    <property type="project" value="UniProtKB-KW"/>
</dbReference>
<dbReference type="PROSITE" id="PS00138">
    <property type="entry name" value="SUBTILASE_SER"/>
    <property type="match status" value="1"/>
</dbReference>
<reference evidence="9 10" key="1">
    <citation type="submission" date="2016-05" db="EMBL/GenBank/DDBJ databases">
        <title>Genomic Taxonomy of the Vibrionaceae.</title>
        <authorList>
            <person name="Gomez-Gil B."/>
            <person name="Enciso-Ibarra J."/>
        </authorList>
    </citation>
    <scope>NUCLEOTIDE SEQUENCE [LARGE SCALE GENOMIC DNA]</scope>
    <source>
        <strain evidence="9 10">CAIM 1920</strain>
    </source>
</reference>
<dbReference type="SUPFAM" id="SSF49299">
    <property type="entry name" value="PKD domain"/>
    <property type="match status" value="2"/>
</dbReference>
<accession>A0A1C3EPH3</accession>
<dbReference type="Gene3D" id="3.40.50.200">
    <property type="entry name" value="Peptidase S8/S53 domain"/>
    <property type="match status" value="1"/>
</dbReference>
<dbReference type="EMBL" id="LYBM01000006">
    <property type="protein sequence ID" value="ODA35102.1"/>
    <property type="molecule type" value="Genomic_DNA"/>
</dbReference>
<dbReference type="InterPro" id="IPR013783">
    <property type="entry name" value="Ig-like_fold"/>
</dbReference>
<dbReference type="PANTHER" id="PTHR43806:SF11">
    <property type="entry name" value="CEREVISIN-RELATED"/>
    <property type="match status" value="1"/>
</dbReference>
<dbReference type="GO" id="GO:0004252">
    <property type="term" value="F:serine-type endopeptidase activity"/>
    <property type="evidence" value="ECO:0007669"/>
    <property type="project" value="UniProtKB-UniRule"/>
</dbReference>
<dbReference type="InterPro" id="IPR037045">
    <property type="entry name" value="S8pro/Inhibitor_I9_sf"/>
</dbReference>
<evidence type="ECO:0000256" key="3">
    <source>
        <dbReference type="ARBA" id="ARBA00022723"/>
    </source>
</evidence>
<feature type="chain" id="PRO_5008673286" evidence="7">
    <location>
        <begin position="27"/>
        <end position="688"/>
    </location>
</feature>
<dbReference type="SUPFAM" id="SSF51055">
    <property type="entry name" value="Carbohydrate binding domain"/>
    <property type="match status" value="2"/>
</dbReference>
<evidence type="ECO:0000256" key="6">
    <source>
        <dbReference type="PROSITE-ProRule" id="PRU01240"/>
    </source>
</evidence>